<protein>
    <submittedName>
        <fullName evidence="2">Uncharacterized protein</fullName>
    </submittedName>
</protein>
<evidence type="ECO:0000313" key="2">
    <source>
        <dbReference type="EMBL" id="QSQ20097.1"/>
    </source>
</evidence>
<accession>A0ABX7NML3</accession>
<dbReference type="EMBL" id="CP071090">
    <property type="protein sequence ID" value="QSQ20097.1"/>
    <property type="molecule type" value="Genomic_DNA"/>
</dbReference>
<proteinExistence type="predicted"/>
<name>A0ABX7NML3_9BACT</name>
<evidence type="ECO:0000313" key="3">
    <source>
        <dbReference type="Proteomes" id="UP000662747"/>
    </source>
</evidence>
<dbReference type="RefSeq" id="WP_206721678.1">
    <property type="nucleotide sequence ID" value="NZ_CP071090.1"/>
</dbReference>
<feature type="region of interest" description="Disordered" evidence="1">
    <location>
        <begin position="119"/>
        <end position="140"/>
    </location>
</feature>
<evidence type="ECO:0000256" key="1">
    <source>
        <dbReference type="SAM" id="MobiDB-lite"/>
    </source>
</evidence>
<gene>
    <name evidence="2" type="ORF">JY651_33155</name>
</gene>
<sequence>MHFFIIEAPSSQADDPRLQEEFTEFLMNEVIPSIDTRPTRTGQVNGVQLFTSTVTGGLNHYVLMVAGYQWEGAVSDALEKIRAAGGTVRSLPASDHGRRWVLGEDGRLELVGPIETQEEALAAGRPEAGEAGDEGVPAPA</sequence>
<dbReference type="Proteomes" id="UP000662747">
    <property type="component" value="Chromosome"/>
</dbReference>
<reference evidence="2 3" key="1">
    <citation type="submission" date="2021-02" db="EMBL/GenBank/DDBJ databases">
        <title>De Novo genome assembly of isolated myxobacteria.</title>
        <authorList>
            <person name="Stevens D.C."/>
        </authorList>
    </citation>
    <scope>NUCLEOTIDE SEQUENCE [LARGE SCALE GENOMIC DNA]</scope>
    <source>
        <strain evidence="3">SCPEA02</strain>
    </source>
</reference>
<organism evidence="2 3">
    <name type="scientific">Pyxidicoccus parkwayensis</name>
    <dbReference type="NCBI Taxonomy" id="2813578"/>
    <lineage>
        <taxon>Bacteria</taxon>
        <taxon>Pseudomonadati</taxon>
        <taxon>Myxococcota</taxon>
        <taxon>Myxococcia</taxon>
        <taxon>Myxococcales</taxon>
        <taxon>Cystobacterineae</taxon>
        <taxon>Myxococcaceae</taxon>
        <taxon>Pyxidicoccus</taxon>
    </lineage>
</organism>
<keyword evidence="3" id="KW-1185">Reference proteome</keyword>